<proteinExistence type="predicted"/>
<accession>A0A369KAX1</accession>
<evidence type="ECO:0000313" key="1">
    <source>
        <dbReference type="EMBL" id="RDB29805.1"/>
    </source>
</evidence>
<evidence type="ECO:0000313" key="2">
    <source>
        <dbReference type="Proteomes" id="UP000076154"/>
    </source>
</evidence>
<organism evidence="1 2">
    <name type="scientific">Hypsizygus marmoreus</name>
    <name type="common">White beech mushroom</name>
    <name type="synonym">Agaricus marmoreus</name>
    <dbReference type="NCBI Taxonomy" id="39966"/>
    <lineage>
        <taxon>Eukaryota</taxon>
        <taxon>Fungi</taxon>
        <taxon>Dikarya</taxon>
        <taxon>Basidiomycota</taxon>
        <taxon>Agaricomycotina</taxon>
        <taxon>Agaricomycetes</taxon>
        <taxon>Agaricomycetidae</taxon>
        <taxon>Agaricales</taxon>
        <taxon>Tricholomatineae</taxon>
        <taxon>Lyophyllaceae</taxon>
        <taxon>Hypsizygus</taxon>
    </lineage>
</organism>
<keyword evidence="2" id="KW-1185">Reference proteome</keyword>
<dbReference type="AlphaFoldDB" id="A0A369KAX1"/>
<comment type="caution">
    <text evidence="1">The sequence shown here is derived from an EMBL/GenBank/DDBJ whole genome shotgun (WGS) entry which is preliminary data.</text>
</comment>
<gene>
    <name evidence="1" type="ORF">Hypma_013873</name>
</gene>
<dbReference type="Proteomes" id="UP000076154">
    <property type="component" value="Unassembled WGS sequence"/>
</dbReference>
<dbReference type="STRING" id="39966.A0A369KAX1"/>
<protein>
    <submittedName>
        <fullName evidence="1">Uncharacterized protein</fullName>
    </submittedName>
</protein>
<dbReference type="EMBL" id="LUEZ02000009">
    <property type="protein sequence ID" value="RDB29805.1"/>
    <property type="molecule type" value="Genomic_DNA"/>
</dbReference>
<sequence>MPNTVIQTITSCSNSSSYPGYEFSGYTRDSVRVWHARVRGPSPTREASNWIPVHQHARRLQSRHRTSSPPCSRRNPHHPSLSCGYAVPFFTYKAPRNRLLTHFTRHELADIEAEAKLEFCSTPPHSENGLKQYWVIRNAKSPDGPPGALLGFECTTRFKSPKRNLQQGDETERIGW</sequence>
<name>A0A369KAX1_HYPMA</name>
<dbReference type="OrthoDB" id="539398at2759"/>
<dbReference type="InParanoid" id="A0A369KAX1"/>
<reference evidence="1" key="1">
    <citation type="submission" date="2018-04" db="EMBL/GenBank/DDBJ databases">
        <title>Whole genome sequencing of Hypsizygus marmoreus.</title>
        <authorList>
            <person name="Choi I.-G."/>
            <person name="Min B."/>
            <person name="Kim J.-G."/>
            <person name="Kim S."/>
            <person name="Oh Y.-L."/>
            <person name="Kong W.-S."/>
            <person name="Park H."/>
            <person name="Jeong J."/>
            <person name="Song E.-S."/>
        </authorList>
    </citation>
    <scope>NUCLEOTIDE SEQUENCE [LARGE SCALE GENOMIC DNA]</scope>
    <source>
        <strain evidence="1">51987-8</strain>
    </source>
</reference>